<reference evidence="3" key="1">
    <citation type="submission" date="2020-01" db="EMBL/GenBank/DDBJ databases">
        <authorList>
            <person name="Mishra B."/>
        </authorList>
    </citation>
    <scope>NUCLEOTIDE SEQUENCE [LARGE SCALE GENOMIC DNA]</scope>
</reference>
<evidence type="ECO:0000256" key="1">
    <source>
        <dbReference type="SAM" id="MobiDB-lite"/>
    </source>
</evidence>
<sequence length="260" mass="30384">MLNFDIKTAQEKRELDLHELEEIILDAYESSKIYKERTKAFHDKNIIRKDLKEGDRVLLFNSRLKLFPGKLKSRWSGPFTVKEVSPFGAVTLFNKEEAPFTVNGQRVKLYLRDYAIPEGTSIPLAEPPSLMNEGSHRTGIEQGSWKEHKTSSIESLDDEVEPCQGKNRRNSDESSRRRAEITRGKRHVESEDDFELDEEMEDIESPRNLRDERPVHPLTTNEMALIRIFRKMKFEGTRYPEPRSDRKLRITDDVNAMFDN</sequence>
<name>A0A6D2JM67_9BRAS</name>
<dbReference type="EMBL" id="CACVBM020001190">
    <property type="protein sequence ID" value="CAA7038268.1"/>
    <property type="molecule type" value="Genomic_DNA"/>
</dbReference>
<feature type="compositionally biased region" description="Basic and acidic residues" evidence="1">
    <location>
        <begin position="169"/>
        <end position="189"/>
    </location>
</feature>
<dbReference type="InterPro" id="IPR004312">
    <property type="entry name" value="ATHILA_Orf1_C"/>
</dbReference>
<evidence type="ECO:0000313" key="4">
    <source>
        <dbReference type="Proteomes" id="UP000467841"/>
    </source>
</evidence>
<organism evidence="3 4">
    <name type="scientific">Microthlaspi erraticum</name>
    <dbReference type="NCBI Taxonomy" id="1685480"/>
    <lineage>
        <taxon>Eukaryota</taxon>
        <taxon>Viridiplantae</taxon>
        <taxon>Streptophyta</taxon>
        <taxon>Embryophyta</taxon>
        <taxon>Tracheophyta</taxon>
        <taxon>Spermatophyta</taxon>
        <taxon>Magnoliopsida</taxon>
        <taxon>eudicotyledons</taxon>
        <taxon>Gunneridae</taxon>
        <taxon>Pentapetalae</taxon>
        <taxon>rosids</taxon>
        <taxon>malvids</taxon>
        <taxon>Brassicales</taxon>
        <taxon>Brassicaceae</taxon>
        <taxon>Coluteocarpeae</taxon>
        <taxon>Microthlaspi</taxon>
    </lineage>
</organism>
<dbReference type="Pfam" id="PF03078">
    <property type="entry name" value="ATHILA"/>
    <property type="match status" value="1"/>
</dbReference>
<evidence type="ECO:0000313" key="3">
    <source>
        <dbReference type="EMBL" id="CAA7038268.1"/>
    </source>
</evidence>
<proteinExistence type="predicted"/>
<dbReference type="AlphaFoldDB" id="A0A6D2JM67"/>
<feature type="compositionally biased region" description="Basic and acidic residues" evidence="1">
    <location>
        <begin position="204"/>
        <end position="214"/>
    </location>
</feature>
<feature type="region of interest" description="Disordered" evidence="1">
    <location>
        <begin position="121"/>
        <end position="214"/>
    </location>
</feature>
<dbReference type="OrthoDB" id="5425374at2759"/>
<keyword evidence="4" id="KW-1185">Reference proteome</keyword>
<feature type="compositionally biased region" description="Basic and acidic residues" evidence="1">
    <location>
        <begin position="134"/>
        <end position="151"/>
    </location>
</feature>
<accession>A0A6D2JM67</accession>
<comment type="caution">
    <text evidence="3">The sequence shown here is derived from an EMBL/GenBank/DDBJ whole genome shotgun (WGS) entry which is preliminary data.</text>
</comment>
<protein>
    <recommendedName>
        <fullName evidence="2">Arabidopsis retrotransposon Orf1 C-terminal domain-containing protein</fullName>
    </recommendedName>
</protein>
<feature type="compositionally biased region" description="Acidic residues" evidence="1">
    <location>
        <begin position="190"/>
        <end position="203"/>
    </location>
</feature>
<evidence type="ECO:0000259" key="2">
    <source>
        <dbReference type="Pfam" id="PF03078"/>
    </source>
</evidence>
<feature type="domain" description="Arabidopsis retrotransposon Orf1 C-terminal" evidence="2">
    <location>
        <begin position="176"/>
        <end position="259"/>
    </location>
</feature>
<dbReference type="Proteomes" id="UP000467841">
    <property type="component" value="Unassembled WGS sequence"/>
</dbReference>
<gene>
    <name evidence="3" type="ORF">MERR_LOCUS25503</name>
</gene>